<proteinExistence type="predicted"/>
<feature type="non-terminal residue" evidence="2">
    <location>
        <position position="1"/>
    </location>
</feature>
<protein>
    <submittedName>
        <fullName evidence="2">Alpha-amylase_C</fullName>
    </submittedName>
</protein>
<feature type="non-terminal residue" evidence="2">
    <location>
        <position position="66"/>
    </location>
</feature>
<dbReference type="Pfam" id="PF02806">
    <property type="entry name" value="Alpha-amylase_C"/>
    <property type="match status" value="1"/>
</dbReference>
<evidence type="ECO:0000259" key="1">
    <source>
        <dbReference type="Pfam" id="PF02806"/>
    </source>
</evidence>
<dbReference type="AlphaFoldDB" id="A0A060CB41"/>
<dbReference type="GO" id="GO:0043169">
    <property type="term" value="F:cation binding"/>
    <property type="evidence" value="ECO:0007669"/>
    <property type="project" value="InterPro"/>
</dbReference>
<dbReference type="InterPro" id="IPR006048">
    <property type="entry name" value="A-amylase/branching_C"/>
</dbReference>
<dbReference type="Gene3D" id="2.60.40.1180">
    <property type="entry name" value="Golgi alpha-mannosidase II"/>
    <property type="match status" value="1"/>
</dbReference>
<dbReference type="SUPFAM" id="SSF51011">
    <property type="entry name" value="Glycosyl hydrolase domain"/>
    <property type="match status" value="1"/>
</dbReference>
<dbReference type="GO" id="GO:0003824">
    <property type="term" value="F:catalytic activity"/>
    <property type="evidence" value="ECO:0007669"/>
    <property type="project" value="InterPro"/>
</dbReference>
<dbReference type="EMBL" id="KF122956">
    <property type="protein sequence ID" value="AIA90255.1"/>
    <property type="molecule type" value="Genomic_DNA"/>
</dbReference>
<dbReference type="GO" id="GO:0005975">
    <property type="term" value="P:carbohydrate metabolic process"/>
    <property type="evidence" value="ECO:0007669"/>
    <property type="project" value="InterPro"/>
</dbReference>
<feature type="domain" description="Alpha-amylase/branching enzyme C-terminal all beta" evidence="1">
    <location>
        <begin position="1"/>
        <end position="61"/>
    </location>
</feature>
<reference evidence="2" key="1">
    <citation type="journal article" date="2013" name="Environ. Microbiol.">
        <title>Seasonally variable intestinal metagenomes of the red palm weevil (Rhynchophorus ferrugineus).</title>
        <authorList>
            <person name="Jia S."/>
            <person name="Zhang X."/>
            <person name="Zhang G."/>
            <person name="Yin A."/>
            <person name="Zhang S."/>
            <person name="Li F."/>
            <person name="Wang L."/>
            <person name="Zhao D."/>
            <person name="Yun Q."/>
            <person name="Tala"/>
            <person name="Wang J."/>
            <person name="Sun G."/>
            <person name="Baabdullah M."/>
            <person name="Yu X."/>
            <person name="Hu S."/>
            <person name="Al-Mssallem I.S."/>
            <person name="Yu J."/>
        </authorList>
    </citation>
    <scope>NUCLEOTIDE SEQUENCE</scope>
</reference>
<evidence type="ECO:0000313" key="2">
    <source>
        <dbReference type="EMBL" id="AIA90255.1"/>
    </source>
</evidence>
<sequence length="66" mass="7328">FVRMGDDGSQMIVVVNFSGEAWQNYKIPLTAAGSWTEVLTTDDEKYGGSGIHNGTFTAREDEFHSR</sequence>
<name>A0A060CB41_9BIFI</name>
<dbReference type="InterPro" id="IPR013780">
    <property type="entry name" value="Glyco_hydro_b"/>
</dbReference>
<organism evidence="2">
    <name type="scientific">uncultured Bifidobacterium sp</name>
    <dbReference type="NCBI Taxonomy" id="165187"/>
    <lineage>
        <taxon>Bacteria</taxon>
        <taxon>Bacillati</taxon>
        <taxon>Actinomycetota</taxon>
        <taxon>Actinomycetes</taxon>
        <taxon>Bifidobacteriales</taxon>
        <taxon>Bifidobacteriaceae</taxon>
        <taxon>Bifidobacterium</taxon>
        <taxon>environmental samples</taxon>
    </lineage>
</organism>
<accession>A0A060CB41</accession>